<keyword evidence="4" id="KW-0812">Transmembrane</keyword>
<keyword evidence="4" id="KW-1133">Transmembrane helix</keyword>
<evidence type="ECO:0000256" key="4">
    <source>
        <dbReference type="SAM" id="Phobius"/>
    </source>
</evidence>
<dbReference type="Gene3D" id="3.20.20.370">
    <property type="entry name" value="Glycoside hydrolase/deacetylase"/>
    <property type="match status" value="1"/>
</dbReference>
<keyword evidence="7" id="KW-1185">Reference proteome</keyword>
<feature type="domain" description="NodB homology" evidence="5">
    <location>
        <begin position="56"/>
        <end position="244"/>
    </location>
</feature>
<evidence type="ECO:0000313" key="7">
    <source>
        <dbReference type="Proteomes" id="UP000193920"/>
    </source>
</evidence>
<dbReference type="EMBL" id="MCOG01000072">
    <property type="protein sequence ID" value="ORY56727.1"/>
    <property type="molecule type" value="Genomic_DNA"/>
</dbReference>
<gene>
    <name evidence="6" type="ORF">LY90DRAFT_258341</name>
</gene>
<accession>A0A1Y2DC05</accession>
<feature type="coiled-coil region" evidence="3">
    <location>
        <begin position="118"/>
        <end position="145"/>
    </location>
</feature>
<dbReference type="InterPro" id="IPR002509">
    <property type="entry name" value="NODB_dom"/>
</dbReference>
<dbReference type="OrthoDB" id="407355at2759"/>
<dbReference type="Proteomes" id="UP000193920">
    <property type="component" value="Unassembled WGS sequence"/>
</dbReference>
<evidence type="ECO:0000256" key="2">
    <source>
        <dbReference type="ARBA" id="ARBA00022801"/>
    </source>
</evidence>
<dbReference type="GO" id="GO:0009272">
    <property type="term" value="P:fungal-type cell wall biogenesis"/>
    <property type="evidence" value="ECO:0007669"/>
    <property type="project" value="UniProtKB-ARBA"/>
</dbReference>
<dbReference type="SUPFAM" id="SSF88713">
    <property type="entry name" value="Glycoside hydrolase/deacetylase"/>
    <property type="match status" value="1"/>
</dbReference>
<dbReference type="STRING" id="1754190.A0A1Y2DC05"/>
<comment type="caution">
    <text evidence="6">The sequence shown here is derived from an EMBL/GenBank/DDBJ whole genome shotgun (WGS) entry which is preliminary data.</text>
</comment>
<dbReference type="CDD" id="cd10917">
    <property type="entry name" value="CE4_NodB_like_6s_7s"/>
    <property type="match status" value="1"/>
</dbReference>
<evidence type="ECO:0000256" key="1">
    <source>
        <dbReference type="ARBA" id="ARBA00022723"/>
    </source>
</evidence>
<dbReference type="GO" id="GO:0004099">
    <property type="term" value="F:chitin deacetylase activity"/>
    <property type="evidence" value="ECO:0007669"/>
    <property type="project" value="UniProtKB-ARBA"/>
</dbReference>
<dbReference type="PROSITE" id="PS51677">
    <property type="entry name" value="NODB"/>
    <property type="match status" value="1"/>
</dbReference>
<keyword evidence="1" id="KW-0479">Metal-binding</keyword>
<dbReference type="AlphaFoldDB" id="A0A1Y2DC05"/>
<evidence type="ECO:0000259" key="5">
    <source>
        <dbReference type="PROSITE" id="PS51677"/>
    </source>
</evidence>
<dbReference type="InterPro" id="IPR011330">
    <property type="entry name" value="Glyco_hydro/deAcase_b/a-brl"/>
</dbReference>
<keyword evidence="3" id="KW-0175">Coiled coil</keyword>
<keyword evidence="4" id="KW-0472">Membrane</keyword>
<dbReference type="Pfam" id="PF01522">
    <property type="entry name" value="Polysacc_deac_1"/>
    <property type="match status" value="1"/>
</dbReference>
<sequence length="301" mass="33341">MASNKLNSFRITVILVVFVVLCYVDWSPSTGVVQRTRRSPLGTRATKTYDSCEKSGEIGVTFDEGPSKLTKDILDTLKTNNVKATFHLDPTKIADNIDVSKSIIENGNIIGLQFDKTLDTEKIKNMKVSEIKEELEKEAKIIKDALNVNPKFLRIPEGLEENESILQAAEELGFVITTWTVELSGNKSSSDYIKSYTNALKTNNKSNLKIYPQFIDRNIDSDDHISEAWKEIIKSVNDNNAKIVTLDTCLNMKEAYRTDGDASSSTTSSNSGESKSASIPKAISSLSIMIISIISLLVFII</sequence>
<organism evidence="6 7">
    <name type="scientific">Neocallimastix californiae</name>
    <dbReference type="NCBI Taxonomy" id="1754190"/>
    <lineage>
        <taxon>Eukaryota</taxon>
        <taxon>Fungi</taxon>
        <taxon>Fungi incertae sedis</taxon>
        <taxon>Chytridiomycota</taxon>
        <taxon>Chytridiomycota incertae sedis</taxon>
        <taxon>Neocallimastigomycetes</taxon>
        <taxon>Neocallimastigales</taxon>
        <taxon>Neocallimastigaceae</taxon>
        <taxon>Neocallimastix</taxon>
    </lineage>
</organism>
<dbReference type="GO" id="GO:0016020">
    <property type="term" value="C:membrane"/>
    <property type="evidence" value="ECO:0007669"/>
    <property type="project" value="TreeGrafter"/>
</dbReference>
<dbReference type="PANTHER" id="PTHR10587">
    <property type="entry name" value="GLYCOSYL TRANSFERASE-RELATED"/>
    <property type="match status" value="1"/>
</dbReference>
<keyword evidence="2 6" id="KW-0378">Hydrolase</keyword>
<name>A0A1Y2DC05_9FUNG</name>
<evidence type="ECO:0000313" key="6">
    <source>
        <dbReference type="EMBL" id="ORY56727.1"/>
    </source>
</evidence>
<dbReference type="InterPro" id="IPR050248">
    <property type="entry name" value="Polysacc_deacetylase_ArnD"/>
</dbReference>
<feature type="transmembrane region" description="Helical" evidence="4">
    <location>
        <begin position="282"/>
        <end position="300"/>
    </location>
</feature>
<dbReference type="GO" id="GO:0005975">
    <property type="term" value="P:carbohydrate metabolic process"/>
    <property type="evidence" value="ECO:0007669"/>
    <property type="project" value="InterPro"/>
</dbReference>
<proteinExistence type="predicted"/>
<dbReference type="PANTHER" id="PTHR10587:SF133">
    <property type="entry name" value="CHITIN DEACETYLASE 1-RELATED"/>
    <property type="match status" value="1"/>
</dbReference>
<evidence type="ECO:0000256" key="3">
    <source>
        <dbReference type="SAM" id="Coils"/>
    </source>
</evidence>
<dbReference type="GO" id="GO:0046872">
    <property type="term" value="F:metal ion binding"/>
    <property type="evidence" value="ECO:0007669"/>
    <property type="project" value="UniProtKB-KW"/>
</dbReference>
<protein>
    <submittedName>
        <fullName evidence="6">Glycoside hydrolase/deacetylase</fullName>
    </submittedName>
</protein>
<reference evidence="6 7" key="1">
    <citation type="submission" date="2016-08" db="EMBL/GenBank/DDBJ databases">
        <title>A Parts List for Fungal Cellulosomes Revealed by Comparative Genomics.</title>
        <authorList>
            <consortium name="DOE Joint Genome Institute"/>
            <person name="Haitjema C.H."/>
            <person name="Gilmore S.P."/>
            <person name="Henske J.K."/>
            <person name="Solomon K.V."/>
            <person name="De Groot R."/>
            <person name="Kuo A."/>
            <person name="Mondo S.J."/>
            <person name="Salamov A.A."/>
            <person name="Labutti K."/>
            <person name="Zhao Z."/>
            <person name="Chiniquy J."/>
            <person name="Barry K."/>
            <person name="Brewer H.M."/>
            <person name="Purvine S.O."/>
            <person name="Wright A.T."/>
            <person name="Boxma B."/>
            <person name="Van Alen T."/>
            <person name="Hackstein J.H."/>
            <person name="Baker S.E."/>
            <person name="Grigoriev I.V."/>
            <person name="O'Malley M.A."/>
        </authorList>
    </citation>
    <scope>NUCLEOTIDE SEQUENCE [LARGE SCALE GENOMIC DNA]</scope>
    <source>
        <strain evidence="6 7">G1</strain>
    </source>
</reference>